<evidence type="ECO:0000313" key="2">
    <source>
        <dbReference type="EMBL" id="GBP64294.1"/>
    </source>
</evidence>
<evidence type="ECO:0000256" key="1">
    <source>
        <dbReference type="SAM" id="MobiDB-lite"/>
    </source>
</evidence>
<gene>
    <name evidence="2" type="ORF">EVAR_45342_1</name>
</gene>
<organism evidence="2 3">
    <name type="scientific">Eumeta variegata</name>
    <name type="common">Bagworm moth</name>
    <name type="synonym">Eumeta japonica</name>
    <dbReference type="NCBI Taxonomy" id="151549"/>
    <lineage>
        <taxon>Eukaryota</taxon>
        <taxon>Metazoa</taxon>
        <taxon>Ecdysozoa</taxon>
        <taxon>Arthropoda</taxon>
        <taxon>Hexapoda</taxon>
        <taxon>Insecta</taxon>
        <taxon>Pterygota</taxon>
        <taxon>Neoptera</taxon>
        <taxon>Endopterygota</taxon>
        <taxon>Lepidoptera</taxon>
        <taxon>Glossata</taxon>
        <taxon>Ditrysia</taxon>
        <taxon>Tineoidea</taxon>
        <taxon>Psychidae</taxon>
        <taxon>Oiketicinae</taxon>
        <taxon>Eumeta</taxon>
    </lineage>
</organism>
<keyword evidence="3" id="KW-1185">Reference proteome</keyword>
<name>A0A4C1XNZ2_EUMVA</name>
<feature type="region of interest" description="Disordered" evidence="1">
    <location>
        <begin position="88"/>
        <end position="113"/>
    </location>
</feature>
<sequence length="193" mass="21829">MIFFERITHFYRSREDVMNFTRPFVEPVNKEDISRSREKALNLAAGAASAPLPPPIQCDVTRNPHVLDHALGLLRTVSLFGHQDTLSTLRRSGRSSGPEGRRGRLNVHAPRSDVNGLRIGLGPALPAHSSNLNVTTRNTAHRYAVTSSRFFSRDYAQERDRFPRDFKKNETYPVILKISHFSPDHVRARSGET</sequence>
<proteinExistence type="predicted"/>
<dbReference type="EMBL" id="BGZK01000893">
    <property type="protein sequence ID" value="GBP64294.1"/>
    <property type="molecule type" value="Genomic_DNA"/>
</dbReference>
<protein>
    <submittedName>
        <fullName evidence="2">Uncharacterized protein</fullName>
    </submittedName>
</protein>
<feature type="compositionally biased region" description="Low complexity" evidence="1">
    <location>
        <begin position="88"/>
        <end position="98"/>
    </location>
</feature>
<evidence type="ECO:0000313" key="3">
    <source>
        <dbReference type="Proteomes" id="UP000299102"/>
    </source>
</evidence>
<accession>A0A4C1XNZ2</accession>
<dbReference type="Proteomes" id="UP000299102">
    <property type="component" value="Unassembled WGS sequence"/>
</dbReference>
<dbReference type="AlphaFoldDB" id="A0A4C1XNZ2"/>
<comment type="caution">
    <text evidence="2">The sequence shown here is derived from an EMBL/GenBank/DDBJ whole genome shotgun (WGS) entry which is preliminary data.</text>
</comment>
<reference evidence="2 3" key="1">
    <citation type="journal article" date="2019" name="Commun. Biol.">
        <title>The bagworm genome reveals a unique fibroin gene that provides high tensile strength.</title>
        <authorList>
            <person name="Kono N."/>
            <person name="Nakamura H."/>
            <person name="Ohtoshi R."/>
            <person name="Tomita M."/>
            <person name="Numata K."/>
            <person name="Arakawa K."/>
        </authorList>
    </citation>
    <scope>NUCLEOTIDE SEQUENCE [LARGE SCALE GENOMIC DNA]</scope>
</reference>